<keyword evidence="2 4" id="KW-0238">DNA-binding</keyword>
<evidence type="ECO:0000313" key="6">
    <source>
        <dbReference type="EMBL" id="AWI54880.1"/>
    </source>
</evidence>
<gene>
    <name evidence="6" type="ORF">DEH84_16720</name>
</gene>
<evidence type="ECO:0000259" key="5">
    <source>
        <dbReference type="PROSITE" id="PS50977"/>
    </source>
</evidence>
<sequence>MPCRRCGVAGVAPRRGRGAARMHACCDNPHPMRHPTESEVAAVEAVDTLAAPARPVRRAPRQSRARRLTELVLQATAEVLRTRGHAGLSTNEVARQAGVSVGAIYQYFPDKAALLAALRQRHAHDMGEAMRDAWQAAAPASLAEAVAALVRGLFAAHALDPVLHALLEADAPFVDLPPLTALAQEEAADALMQPGAWWAVWRSALAGLLGPGVSLDVAAWVSLQMADGLAHTAWVTAARRPLPFAVGALESAAVQAVQAYLNDVTRPA</sequence>
<keyword evidence="3" id="KW-0804">Transcription</keyword>
<evidence type="ECO:0000256" key="1">
    <source>
        <dbReference type="ARBA" id="ARBA00023015"/>
    </source>
</evidence>
<proteinExistence type="predicted"/>
<name>A0A2U8FV37_9BURK</name>
<organism evidence="6 7">
    <name type="scientific">Aquabacterium olei</name>
    <dbReference type="NCBI Taxonomy" id="1296669"/>
    <lineage>
        <taxon>Bacteria</taxon>
        <taxon>Pseudomonadati</taxon>
        <taxon>Pseudomonadota</taxon>
        <taxon>Betaproteobacteria</taxon>
        <taxon>Burkholderiales</taxon>
        <taxon>Aquabacterium</taxon>
    </lineage>
</organism>
<protein>
    <submittedName>
        <fullName evidence="6">TetR/AcrR family transcriptional regulator</fullName>
    </submittedName>
</protein>
<dbReference type="GO" id="GO:0000976">
    <property type="term" value="F:transcription cis-regulatory region binding"/>
    <property type="evidence" value="ECO:0007669"/>
    <property type="project" value="TreeGrafter"/>
</dbReference>
<dbReference type="PANTHER" id="PTHR30055">
    <property type="entry name" value="HTH-TYPE TRANSCRIPTIONAL REGULATOR RUTR"/>
    <property type="match status" value="1"/>
</dbReference>
<dbReference type="Proteomes" id="UP000244892">
    <property type="component" value="Chromosome"/>
</dbReference>
<dbReference type="PRINTS" id="PR00455">
    <property type="entry name" value="HTHTETR"/>
</dbReference>
<dbReference type="AlphaFoldDB" id="A0A2U8FV37"/>
<accession>A0A2U8FV37</accession>
<dbReference type="KEGG" id="aon:DEH84_16720"/>
<reference evidence="6 7" key="1">
    <citation type="submission" date="2018-05" db="EMBL/GenBank/DDBJ databases">
        <title>complete genome sequence of Aquabacterium olei NBRC 110486.</title>
        <authorList>
            <person name="Tang B."/>
            <person name="Chang J."/>
            <person name="Zhang L."/>
            <person name="Yang H."/>
        </authorList>
    </citation>
    <scope>NUCLEOTIDE SEQUENCE [LARGE SCALE GENOMIC DNA]</scope>
    <source>
        <strain evidence="6 7">NBRC 110486</strain>
    </source>
</reference>
<dbReference type="InterPro" id="IPR050109">
    <property type="entry name" value="HTH-type_TetR-like_transc_reg"/>
</dbReference>
<dbReference type="InterPro" id="IPR009057">
    <property type="entry name" value="Homeodomain-like_sf"/>
</dbReference>
<dbReference type="PANTHER" id="PTHR30055:SF234">
    <property type="entry name" value="HTH-TYPE TRANSCRIPTIONAL REGULATOR BETI"/>
    <property type="match status" value="1"/>
</dbReference>
<dbReference type="GO" id="GO:0003700">
    <property type="term" value="F:DNA-binding transcription factor activity"/>
    <property type="evidence" value="ECO:0007669"/>
    <property type="project" value="TreeGrafter"/>
</dbReference>
<evidence type="ECO:0000313" key="7">
    <source>
        <dbReference type="Proteomes" id="UP000244892"/>
    </source>
</evidence>
<feature type="domain" description="HTH tetR-type" evidence="5">
    <location>
        <begin position="66"/>
        <end position="126"/>
    </location>
</feature>
<dbReference type="Gene3D" id="1.10.357.10">
    <property type="entry name" value="Tetracycline Repressor, domain 2"/>
    <property type="match status" value="1"/>
</dbReference>
<evidence type="ECO:0000256" key="2">
    <source>
        <dbReference type="ARBA" id="ARBA00023125"/>
    </source>
</evidence>
<keyword evidence="7" id="KW-1185">Reference proteome</keyword>
<dbReference type="InterPro" id="IPR001647">
    <property type="entry name" value="HTH_TetR"/>
</dbReference>
<dbReference type="EMBL" id="CP029210">
    <property type="protein sequence ID" value="AWI54880.1"/>
    <property type="molecule type" value="Genomic_DNA"/>
</dbReference>
<feature type="DNA-binding region" description="H-T-H motif" evidence="4">
    <location>
        <begin position="89"/>
        <end position="108"/>
    </location>
</feature>
<dbReference type="SUPFAM" id="SSF46689">
    <property type="entry name" value="Homeodomain-like"/>
    <property type="match status" value="1"/>
</dbReference>
<dbReference type="PROSITE" id="PS50977">
    <property type="entry name" value="HTH_TETR_2"/>
    <property type="match status" value="1"/>
</dbReference>
<dbReference type="Pfam" id="PF00440">
    <property type="entry name" value="TetR_N"/>
    <property type="match status" value="1"/>
</dbReference>
<evidence type="ECO:0000256" key="4">
    <source>
        <dbReference type="PROSITE-ProRule" id="PRU00335"/>
    </source>
</evidence>
<keyword evidence="1" id="KW-0805">Transcription regulation</keyword>
<evidence type="ECO:0000256" key="3">
    <source>
        <dbReference type="ARBA" id="ARBA00023163"/>
    </source>
</evidence>